<dbReference type="SUPFAM" id="SSF56349">
    <property type="entry name" value="DNA breaking-rejoining enzymes"/>
    <property type="match status" value="1"/>
</dbReference>
<dbReference type="Pfam" id="PF00589">
    <property type="entry name" value="Phage_integrase"/>
    <property type="match status" value="1"/>
</dbReference>
<dbReference type="EMBL" id="CABR01000031">
    <property type="protein sequence ID" value="CBI09450.1"/>
    <property type="molecule type" value="Genomic_DNA"/>
</dbReference>
<keyword evidence="2" id="KW-0233">DNA recombination</keyword>
<dbReference type="Gene3D" id="1.10.150.130">
    <property type="match status" value="1"/>
</dbReference>
<dbReference type="InterPro" id="IPR044068">
    <property type="entry name" value="CB"/>
</dbReference>
<evidence type="ECO:0000259" key="4">
    <source>
        <dbReference type="PROSITE" id="PS51900"/>
    </source>
</evidence>
<dbReference type="AlphaFoldDB" id="E6QQC9"/>
<comment type="caution">
    <text evidence="5">The sequence shown here is derived from an EMBL/GenBank/DDBJ whole genome shotgun (WGS) entry which is preliminary data.</text>
</comment>
<name>E6QQC9_9ZZZZ</name>
<sequence length="329" mass="37744">MATITKRGPYQFQAIIRRKGYPSQTRTFESKRDAESWVRSIESEMDLGKFVSSKEADQTTLHEALTRYADEVTPYKRSRESELRRIVAWQKHHLAQRSLSQIRGADIASFIRERRLSVQPATIRLDLAVISHLYTVARQEWGLESLDNPVLKIKKPAPSNCRDRRLEAGEEDRLLEACANSRSAPWLGAAVGLAIETGMRSGEIHSLTWSQILLNERSIRLDLTKNGDSRVVPLTRHAVKILENLPRPINGCVIPVFYDPNGMGNAFRTAREHAEITNFRFHDLRHEAASRFARIFSAQELARVMGWKTMQMALRYYHPRLEDLLEKLG</sequence>
<dbReference type="GO" id="GO:0006310">
    <property type="term" value="P:DNA recombination"/>
    <property type="evidence" value="ECO:0007669"/>
    <property type="project" value="UniProtKB-KW"/>
</dbReference>
<dbReference type="PROSITE" id="PS51898">
    <property type="entry name" value="TYR_RECOMBINASE"/>
    <property type="match status" value="1"/>
</dbReference>
<dbReference type="CDD" id="cd00796">
    <property type="entry name" value="INT_Rci_Hp1_C"/>
    <property type="match status" value="1"/>
</dbReference>
<accession>E6QQC9</accession>
<dbReference type="Gene3D" id="1.10.443.10">
    <property type="entry name" value="Intergrase catalytic core"/>
    <property type="match status" value="1"/>
</dbReference>
<gene>
    <name evidence="5" type="ORF">CARN7_0178</name>
</gene>
<evidence type="ECO:0000313" key="5">
    <source>
        <dbReference type="EMBL" id="CBI09450.1"/>
    </source>
</evidence>
<dbReference type="InterPro" id="IPR002104">
    <property type="entry name" value="Integrase_catalytic"/>
</dbReference>
<feature type="domain" description="Tyr recombinase" evidence="3">
    <location>
        <begin position="161"/>
        <end position="329"/>
    </location>
</feature>
<organism evidence="5">
    <name type="scientific">mine drainage metagenome</name>
    <dbReference type="NCBI Taxonomy" id="410659"/>
    <lineage>
        <taxon>unclassified sequences</taxon>
        <taxon>metagenomes</taxon>
        <taxon>ecological metagenomes</taxon>
    </lineage>
</organism>
<evidence type="ECO:0000256" key="2">
    <source>
        <dbReference type="ARBA" id="ARBA00023172"/>
    </source>
</evidence>
<dbReference type="InterPro" id="IPR010998">
    <property type="entry name" value="Integrase_recombinase_N"/>
</dbReference>
<dbReference type="GO" id="GO:0015074">
    <property type="term" value="P:DNA integration"/>
    <property type="evidence" value="ECO:0007669"/>
    <property type="project" value="InterPro"/>
</dbReference>
<evidence type="ECO:0000259" key="3">
    <source>
        <dbReference type="PROSITE" id="PS51898"/>
    </source>
</evidence>
<proteinExistence type="predicted"/>
<evidence type="ECO:0000256" key="1">
    <source>
        <dbReference type="ARBA" id="ARBA00023125"/>
    </source>
</evidence>
<dbReference type="GO" id="GO:0003677">
    <property type="term" value="F:DNA binding"/>
    <property type="evidence" value="ECO:0007669"/>
    <property type="project" value="UniProtKB-KW"/>
</dbReference>
<reference evidence="5" key="1">
    <citation type="submission" date="2009-10" db="EMBL/GenBank/DDBJ databases">
        <title>Diversity of trophic interactions inside an arsenic-rich microbial ecosystem.</title>
        <authorList>
            <person name="Bertin P.N."/>
            <person name="Heinrich-Salmeron A."/>
            <person name="Pelletier E."/>
            <person name="Goulhen-Chollet F."/>
            <person name="Arsene-Ploetze F."/>
            <person name="Gallien S."/>
            <person name="Calteau A."/>
            <person name="Vallenet D."/>
            <person name="Casiot C."/>
            <person name="Chane-Woon-Ming B."/>
            <person name="Giloteaux L."/>
            <person name="Barakat M."/>
            <person name="Bonnefoy V."/>
            <person name="Bruneel O."/>
            <person name="Chandler M."/>
            <person name="Cleiss J."/>
            <person name="Duran R."/>
            <person name="Elbaz-Poulichet F."/>
            <person name="Fonknechten N."/>
            <person name="Lauga B."/>
            <person name="Mornico D."/>
            <person name="Ortet P."/>
            <person name="Schaeffer C."/>
            <person name="Siguier P."/>
            <person name="Alexander Thil Smith A."/>
            <person name="Van Dorsselaer A."/>
            <person name="Weissenbach J."/>
            <person name="Medigue C."/>
            <person name="Le Paslier D."/>
        </authorList>
    </citation>
    <scope>NUCLEOTIDE SEQUENCE</scope>
</reference>
<keyword evidence="1" id="KW-0238">DNA-binding</keyword>
<protein>
    <submittedName>
        <fullName evidence="5">Putative integrase</fullName>
    </submittedName>
</protein>
<feature type="domain" description="Core-binding (CB)" evidence="4">
    <location>
        <begin position="59"/>
        <end position="138"/>
    </location>
</feature>
<dbReference type="PANTHER" id="PTHR30349">
    <property type="entry name" value="PHAGE INTEGRASE-RELATED"/>
    <property type="match status" value="1"/>
</dbReference>
<dbReference type="PROSITE" id="PS51900">
    <property type="entry name" value="CB"/>
    <property type="match status" value="1"/>
</dbReference>
<dbReference type="InterPro" id="IPR050090">
    <property type="entry name" value="Tyrosine_recombinase_XerCD"/>
</dbReference>
<dbReference type="InterPro" id="IPR011010">
    <property type="entry name" value="DNA_brk_join_enz"/>
</dbReference>
<dbReference type="PANTHER" id="PTHR30349:SF94">
    <property type="entry name" value="INTEGRASE_RECOMBINASE HI_1414-RELATED"/>
    <property type="match status" value="1"/>
</dbReference>
<dbReference type="InterPro" id="IPR013762">
    <property type="entry name" value="Integrase-like_cat_sf"/>
</dbReference>